<proteinExistence type="predicted"/>
<accession>A0ABS5K072</accession>
<reference evidence="1 2" key="1">
    <citation type="journal article" date="2015" name="Int. J. Syst. Evol. Microbiol.">
        <title>Carboxylicivirga linearis sp. nov., isolated from a sea cucumber culture pond.</title>
        <authorList>
            <person name="Wang F.Q."/>
            <person name="Zhou Y.X."/>
            <person name="Lin X.Z."/>
            <person name="Chen G.J."/>
            <person name="Du Z.J."/>
        </authorList>
    </citation>
    <scope>NUCLEOTIDE SEQUENCE [LARGE SCALE GENOMIC DNA]</scope>
    <source>
        <strain evidence="1 2">FB218</strain>
    </source>
</reference>
<keyword evidence="2" id="KW-1185">Reference proteome</keyword>
<dbReference type="Proteomes" id="UP000708576">
    <property type="component" value="Unassembled WGS sequence"/>
</dbReference>
<evidence type="ECO:0000313" key="1">
    <source>
        <dbReference type="EMBL" id="MBS2100489.1"/>
    </source>
</evidence>
<dbReference type="RefSeq" id="WP_212218433.1">
    <property type="nucleotide sequence ID" value="NZ_JAGUCO010000024.1"/>
</dbReference>
<dbReference type="EMBL" id="JAGUCO010000024">
    <property type="protein sequence ID" value="MBS2100489.1"/>
    <property type="molecule type" value="Genomic_DNA"/>
</dbReference>
<evidence type="ECO:0000313" key="2">
    <source>
        <dbReference type="Proteomes" id="UP000708576"/>
    </source>
</evidence>
<name>A0ABS5K072_9BACT</name>
<comment type="caution">
    <text evidence="1">The sequence shown here is derived from an EMBL/GenBank/DDBJ whole genome shotgun (WGS) entry which is preliminary data.</text>
</comment>
<protein>
    <submittedName>
        <fullName evidence="1">Uncharacterized protein</fullName>
    </submittedName>
</protein>
<sequence>MNKKINELIKKSGIAIENGTNQPEIADALLPYGYTPERMTEGKGHLDEASRLNSKQIQEDAQQQAATKELNLAIEEANKEYIPLLKIARIAFKNDSNRWVQFQLSGARETNQADWLTQTNVFYNNLLVDEDAQAKMALFGQTKEKLEAGFELVKKVEQKLALRKKEMGDAQSATNARNKAADLLQNWYEDYIEISRLALAEQPQYLEMLGIVEPS</sequence>
<organism evidence="1 2">
    <name type="scientific">Carboxylicivirga linearis</name>
    <dbReference type="NCBI Taxonomy" id="1628157"/>
    <lineage>
        <taxon>Bacteria</taxon>
        <taxon>Pseudomonadati</taxon>
        <taxon>Bacteroidota</taxon>
        <taxon>Bacteroidia</taxon>
        <taxon>Marinilabiliales</taxon>
        <taxon>Marinilabiliaceae</taxon>
        <taxon>Carboxylicivirga</taxon>
    </lineage>
</organism>
<gene>
    <name evidence="1" type="ORF">KEM10_19540</name>
</gene>